<evidence type="ECO:0000256" key="2">
    <source>
        <dbReference type="ARBA" id="ARBA00022857"/>
    </source>
</evidence>
<evidence type="ECO:0000313" key="5">
    <source>
        <dbReference type="EMBL" id="ERG63178.1"/>
    </source>
</evidence>
<evidence type="ECO:0000256" key="3">
    <source>
        <dbReference type="ARBA" id="ARBA00023002"/>
    </source>
</evidence>
<keyword evidence="3" id="KW-0560">Oxidoreductase</keyword>
<dbReference type="CDD" id="cd05233">
    <property type="entry name" value="SDR_c"/>
    <property type="match status" value="1"/>
</dbReference>
<protein>
    <recommendedName>
        <fullName evidence="7">Short-chain dehydrogenase</fullName>
    </recommendedName>
</protein>
<dbReference type="PANTHER" id="PTHR43391">
    <property type="entry name" value="RETINOL DEHYDROGENASE-RELATED"/>
    <property type="match status" value="1"/>
</dbReference>
<evidence type="ECO:0008006" key="7">
    <source>
        <dbReference type="Google" id="ProtNLM"/>
    </source>
</evidence>
<dbReference type="PANTHER" id="PTHR43391:SF14">
    <property type="entry name" value="DEHYDROGENASE_REDUCTASE SDR FAMILY PROTEIN 7-LIKE"/>
    <property type="match status" value="1"/>
</dbReference>
<evidence type="ECO:0000313" key="6">
    <source>
        <dbReference type="Proteomes" id="UP000016462"/>
    </source>
</evidence>
<comment type="caution">
    <text evidence="5">The sequence shown here is derived from an EMBL/GenBank/DDBJ whole genome shotgun (WGS) entry which is preliminary data.</text>
</comment>
<evidence type="ECO:0000256" key="4">
    <source>
        <dbReference type="RuleBase" id="RU000363"/>
    </source>
</evidence>
<dbReference type="PRINTS" id="PR00081">
    <property type="entry name" value="GDHRDH"/>
</dbReference>
<dbReference type="GO" id="GO:0016491">
    <property type="term" value="F:oxidoreductase activity"/>
    <property type="evidence" value="ECO:0007669"/>
    <property type="project" value="UniProtKB-KW"/>
</dbReference>
<dbReference type="InterPro" id="IPR036291">
    <property type="entry name" value="NAD(P)-bd_dom_sf"/>
</dbReference>
<dbReference type="InterPro" id="IPR002347">
    <property type="entry name" value="SDR_fam"/>
</dbReference>
<dbReference type="EMBL" id="ASHR01000036">
    <property type="protein sequence ID" value="ERG63178.1"/>
    <property type="molecule type" value="Genomic_DNA"/>
</dbReference>
<keyword evidence="6" id="KW-1185">Reference proteome</keyword>
<dbReference type="SUPFAM" id="SSF51735">
    <property type="entry name" value="NAD(P)-binding Rossmann-fold domains"/>
    <property type="match status" value="1"/>
</dbReference>
<dbReference type="PROSITE" id="PS00061">
    <property type="entry name" value="ADH_SHORT"/>
    <property type="match status" value="1"/>
</dbReference>
<evidence type="ECO:0000256" key="1">
    <source>
        <dbReference type="ARBA" id="ARBA00006484"/>
    </source>
</evidence>
<organism evidence="5 6">
    <name type="scientific">Agrococcus pavilionensis RW1</name>
    <dbReference type="NCBI Taxonomy" id="1330458"/>
    <lineage>
        <taxon>Bacteria</taxon>
        <taxon>Bacillati</taxon>
        <taxon>Actinomycetota</taxon>
        <taxon>Actinomycetes</taxon>
        <taxon>Micrococcales</taxon>
        <taxon>Microbacteriaceae</taxon>
        <taxon>Agrococcus</taxon>
    </lineage>
</organism>
<gene>
    <name evidence="5" type="ORF">L332_01745</name>
</gene>
<dbReference type="AlphaFoldDB" id="U1L8C9"/>
<name>U1L8C9_9MICO</name>
<accession>U1L8C9</accession>
<reference evidence="5 6" key="1">
    <citation type="journal article" date="2013" name="Genome Announc.">
        <title>First draft genome sequence from a member of the genus agrococcus, isolated from modern microbialites.</title>
        <authorList>
            <person name="White R.A.III."/>
            <person name="Grassa C.J."/>
            <person name="Suttle C.A."/>
        </authorList>
    </citation>
    <scope>NUCLEOTIDE SEQUENCE [LARGE SCALE GENOMIC DNA]</scope>
    <source>
        <strain evidence="5 6">RW1</strain>
    </source>
</reference>
<dbReference type="PRINTS" id="PR00080">
    <property type="entry name" value="SDRFAMILY"/>
</dbReference>
<dbReference type="Gene3D" id="3.40.50.720">
    <property type="entry name" value="NAD(P)-binding Rossmann-like Domain"/>
    <property type="match status" value="1"/>
</dbReference>
<comment type="similarity">
    <text evidence="1 4">Belongs to the short-chain dehydrogenases/reductases (SDR) family.</text>
</comment>
<dbReference type="Proteomes" id="UP000016462">
    <property type="component" value="Unassembled WGS sequence"/>
</dbReference>
<dbReference type="Pfam" id="PF00106">
    <property type="entry name" value="adh_short"/>
    <property type="match status" value="1"/>
</dbReference>
<keyword evidence="2" id="KW-0521">NADP</keyword>
<dbReference type="InterPro" id="IPR020904">
    <property type="entry name" value="Sc_DH/Rdtase_CS"/>
</dbReference>
<proteinExistence type="inferred from homology"/>
<sequence length="253" mass="26891">MDVVVADIELEAAERVRDELLALGRRSVAVRTDVSQAAEVEALADVAYAELGDIAVLANNAGVTWRPYRASWDASIGDFEWIMGVNFWGAFHGHRAFVPRMAASPLPAHIVNTSSIATLKPTPGHAAYTASKAAIGGFSLATRAEYAAAGLGIGVTVLYPGPVQTGFATSERLRPAADRADARGVVPWQTYTDGEPMRAGAETPGAIDPAAVGPIVLDAIEHDRPYAMTHPLPPYVHERARLLTELSPHPPVE</sequence>